<evidence type="ECO:0000256" key="7">
    <source>
        <dbReference type="SAM" id="Phobius"/>
    </source>
</evidence>
<dbReference type="Pfam" id="PF02397">
    <property type="entry name" value="Bac_transf"/>
    <property type="match status" value="1"/>
</dbReference>
<dbReference type="GO" id="GO:0016780">
    <property type="term" value="F:phosphotransferase activity, for other substituted phosphate groups"/>
    <property type="evidence" value="ECO:0007669"/>
    <property type="project" value="TreeGrafter"/>
</dbReference>
<keyword evidence="6 7" id="KW-0472">Membrane</keyword>
<evidence type="ECO:0000313" key="9">
    <source>
        <dbReference type="EMBL" id="SNR36439.1"/>
    </source>
</evidence>
<dbReference type="OrthoDB" id="9808602at2"/>
<reference evidence="10" key="1">
    <citation type="submission" date="2017-06" db="EMBL/GenBank/DDBJ databases">
        <authorList>
            <person name="Varghese N."/>
            <person name="Submissions S."/>
        </authorList>
    </citation>
    <scope>NUCLEOTIDE SEQUENCE [LARGE SCALE GENOMIC DNA]</scope>
    <source>
        <strain evidence="10">DSM 27993</strain>
    </source>
</reference>
<gene>
    <name evidence="9" type="ORF">SAMN04488111_0866</name>
</gene>
<organism evidence="9 10">
    <name type="scientific">Lutibacter flavus</name>
    <dbReference type="NCBI Taxonomy" id="691689"/>
    <lineage>
        <taxon>Bacteria</taxon>
        <taxon>Pseudomonadati</taxon>
        <taxon>Bacteroidota</taxon>
        <taxon>Flavobacteriia</taxon>
        <taxon>Flavobacteriales</taxon>
        <taxon>Flavobacteriaceae</taxon>
        <taxon>Lutibacter</taxon>
    </lineage>
</organism>
<feature type="transmembrane region" description="Helical" evidence="7">
    <location>
        <begin position="113"/>
        <end position="140"/>
    </location>
</feature>
<feature type="transmembrane region" description="Helical" evidence="7">
    <location>
        <begin position="48"/>
        <end position="66"/>
    </location>
</feature>
<evidence type="ECO:0000259" key="8">
    <source>
        <dbReference type="Pfam" id="PF02397"/>
    </source>
</evidence>
<evidence type="ECO:0000256" key="4">
    <source>
        <dbReference type="ARBA" id="ARBA00022692"/>
    </source>
</evidence>
<evidence type="ECO:0000256" key="2">
    <source>
        <dbReference type="ARBA" id="ARBA00006464"/>
    </source>
</evidence>
<dbReference type="Proteomes" id="UP000198412">
    <property type="component" value="Unassembled WGS sequence"/>
</dbReference>
<dbReference type="InterPro" id="IPR017475">
    <property type="entry name" value="EPS_sugar_tfrase"/>
</dbReference>
<dbReference type="GO" id="GO:0016020">
    <property type="term" value="C:membrane"/>
    <property type="evidence" value="ECO:0007669"/>
    <property type="project" value="UniProtKB-SubCell"/>
</dbReference>
<dbReference type="PANTHER" id="PTHR30576">
    <property type="entry name" value="COLANIC BIOSYNTHESIS UDP-GLUCOSE LIPID CARRIER TRANSFERASE"/>
    <property type="match status" value="1"/>
</dbReference>
<keyword evidence="4 7" id="KW-0812">Transmembrane</keyword>
<comment type="subcellular location">
    <subcellularLocation>
        <location evidence="1">Membrane</location>
        <topology evidence="1">Multi-pass membrane protein</topology>
    </subcellularLocation>
</comment>
<feature type="transmembrane region" description="Helical" evidence="7">
    <location>
        <begin position="15"/>
        <end position="36"/>
    </location>
</feature>
<dbReference type="RefSeq" id="WP_089377167.1">
    <property type="nucleotide sequence ID" value="NZ_FZNX01000001.1"/>
</dbReference>
<evidence type="ECO:0000256" key="3">
    <source>
        <dbReference type="ARBA" id="ARBA00022679"/>
    </source>
</evidence>
<evidence type="ECO:0000256" key="1">
    <source>
        <dbReference type="ARBA" id="ARBA00004141"/>
    </source>
</evidence>
<feature type="domain" description="Bacterial sugar transferase" evidence="8">
    <location>
        <begin position="276"/>
        <end position="457"/>
    </location>
</feature>
<accession>A0A238VSE8</accession>
<keyword evidence="5 7" id="KW-1133">Transmembrane helix</keyword>
<dbReference type="EMBL" id="FZNX01000001">
    <property type="protein sequence ID" value="SNR36439.1"/>
    <property type="molecule type" value="Genomic_DNA"/>
</dbReference>
<evidence type="ECO:0000256" key="5">
    <source>
        <dbReference type="ARBA" id="ARBA00022989"/>
    </source>
</evidence>
<dbReference type="PANTHER" id="PTHR30576:SF0">
    <property type="entry name" value="UNDECAPRENYL-PHOSPHATE N-ACETYLGALACTOSAMINYL 1-PHOSPHATE TRANSFERASE-RELATED"/>
    <property type="match status" value="1"/>
</dbReference>
<protein>
    <submittedName>
        <fullName evidence="9">Exopolysaccharide biosynthesis polyprenyl glycosylphosphotransferase</fullName>
    </submittedName>
</protein>
<keyword evidence="10" id="KW-1185">Reference proteome</keyword>
<dbReference type="NCBIfam" id="TIGR03025">
    <property type="entry name" value="EPS_sugtrans"/>
    <property type="match status" value="1"/>
</dbReference>
<comment type="similarity">
    <text evidence="2">Belongs to the bacterial sugar transferase family.</text>
</comment>
<keyword evidence="3 9" id="KW-0808">Transferase</keyword>
<proteinExistence type="inferred from homology"/>
<sequence length="462" mass="54126">MPPKNNSFSISERKLLLRVFDVVFAIEGLAIMSFIFDFHYFNSTNENIYKWMLILAGYLLLLGQIFEMYNLKIANDKYLVLRSAILTGIFTTLFYIFTPIITPVLPENRMQVIYLFVAITASVYVWRLAYIQFIFSPLFFNRIIIIGSNKEEIFKLVELIKTKAPDNFIVGYICSEPILDQSIQRFNVENTSLNELVLTHHISEIVVDNYHKNEFTNKYTPQLISLFKKGYHITSSEEFVESISKKIPETHLNESFYNHLTFSNSQQNRAYLIFHRAFDVIGAVFGILFFIMIIPFVLIGNLLWNKGRLFYYQERVGKGGELFKIIKLRTMISNAEKSGAVWAVKNDNRITKFGKFLRRTRLDEVPQFINILKGDMSIIGPRPERPEFVEELSENFPFYTIRNVIKPGLTGWAQVEYPYASTKEEQFVKLRYDLYYIKERNLLMDFKIVIKTISTVLFFRGT</sequence>
<evidence type="ECO:0000313" key="10">
    <source>
        <dbReference type="Proteomes" id="UP000198412"/>
    </source>
</evidence>
<dbReference type="AlphaFoldDB" id="A0A238VSE8"/>
<evidence type="ECO:0000256" key="6">
    <source>
        <dbReference type="ARBA" id="ARBA00023136"/>
    </source>
</evidence>
<feature type="transmembrane region" description="Helical" evidence="7">
    <location>
        <begin position="277"/>
        <end position="304"/>
    </location>
</feature>
<feature type="transmembrane region" description="Helical" evidence="7">
    <location>
        <begin position="78"/>
        <end position="101"/>
    </location>
</feature>
<dbReference type="InterPro" id="IPR003362">
    <property type="entry name" value="Bact_transf"/>
</dbReference>
<name>A0A238VSE8_9FLAO</name>